<organism evidence="1 2">
    <name type="scientific">Mycena metata</name>
    <dbReference type="NCBI Taxonomy" id="1033252"/>
    <lineage>
        <taxon>Eukaryota</taxon>
        <taxon>Fungi</taxon>
        <taxon>Dikarya</taxon>
        <taxon>Basidiomycota</taxon>
        <taxon>Agaricomycotina</taxon>
        <taxon>Agaricomycetes</taxon>
        <taxon>Agaricomycetidae</taxon>
        <taxon>Agaricales</taxon>
        <taxon>Marasmiineae</taxon>
        <taxon>Mycenaceae</taxon>
        <taxon>Mycena</taxon>
    </lineage>
</organism>
<protein>
    <submittedName>
        <fullName evidence="1">Uncharacterized protein</fullName>
    </submittedName>
</protein>
<evidence type="ECO:0000313" key="1">
    <source>
        <dbReference type="EMBL" id="KAJ7719399.1"/>
    </source>
</evidence>
<gene>
    <name evidence="1" type="ORF">B0H16DRAFT_1606885</name>
</gene>
<dbReference type="AlphaFoldDB" id="A0AAD7HF68"/>
<dbReference type="EMBL" id="JARKIB010000253">
    <property type="protein sequence ID" value="KAJ7719399.1"/>
    <property type="molecule type" value="Genomic_DNA"/>
</dbReference>
<comment type="caution">
    <text evidence="1">The sequence shown here is derived from an EMBL/GenBank/DDBJ whole genome shotgun (WGS) entry which is preliminary data.</text>
</comment>
<proteinExistence type="predicted"/>
<name>A0AAD7HF68_9AGAR</name>
<sequence length="135" mass="15602">MTIGKQLLLSRTTTFLLILFFLLLLNSIQFVFLRLCFAGLQHVVVVEETLSSPISQTQEHLDRHRREAVSSKVQEVAAHKESTFNSSRCSRNTKVIQRHPRQNRIDGFVIVPPSFLPEIRGQRNVKEICDVYRNL</sequence>
<reference evidence="1" key="1">
    <citation type="submission" date="2023-03" db="EMBL/GenBank/DDBJ databases">
        <title>Massive genome expansion in bonnet fungi (Mycena s.s.) driven by repeated elements and novel gene families across ecological guilds.</title>
        <authorList>
            <consortium name="Lawrence Berkeley National Laboratory"/>
            <person name="Harder C.B."/>
            <person name="Miyauchi S."/>
            <person name="Viragh M."/>
            <person name="Kuo A."/>
            <person name="Thoen E."/>
            <person name="Andreopoulos B."/>
            <person name="Lu D."/>
            <person name="Skrede I."/>
            <person name="Drula E."/>
            <person name="Henrissat B."/>
            <person name="Morin E."/>
            <person name="Kohler A."/>
            <person name="Barry K."/>
            <person name="LaButti K."/>
            <person name="Morin E."/>
            <person name="Salamov A."/>
            <person name="Lipzen A."/>
            <person name="Mereny Z."/>
            <person name="Hegedus B."/>
            <person name="Baldrian P."/>
            <person name="Stursova M."/>
            <person name="Weitz H."/>
            <person name="Taylor A."/>
            <person name="Grigoriev I.V."/>
            <person name="Nagy L.G."/>
            <person name="Martin F."/>
            <person name="Kauserud H."/>
        </authorList>
    </citation>
    <scope>NUCLEOTIDE SEQUENCE</scope>
    <source>
        <strain evidence="1">CBHHK182m</strain>
    </source>
</reference>
<evidence type="ECO:0000313" key="2">
    <source>
        <dbReference type="Proteomes" id="UP001215598"/>
    </source>
</evidence>
<accession>A0AAD7HF68</accession>
<keyword evidence="2" id="KW-1185">Reference proteome</keyword>
<dbReference type="Proteomes" id="UP001215598">
    <property type="component" value="Unassembled WGS sequence"/>
</dbReference>